<reference evidence="1" key="1">
    <citation type="submission" date="2018-02" db="EMBL/GenBank/DDBJ databases">
        <title>Rhizophora mucronata_Transcriptome.</title>
        <authorList>
            <person name="Meera S.P."/>
            <person name="Sreeshan A."/>
            <person name="Augustine A."/>
        </authorList>
    </citation>
    <scope>NUCLEOTIDE SEQUENCE</scope>
    <source>
        <tissue evidence="1">Leaf</tissue>
    </source>
</reference>
<proteinExistence type="predicted"/>
<dbReference type="EMBL" id="GGEC01033475">
    <property type="protein sequence ID" value="MBX13959.1"/>
    <property type="molecule type" value="Transcribed_RNA"/>
</dbReference>
<accession>A0A2P2L7L7</accession>
<dbReference type="AlphaFoldDB" id="A0A2P2L7L7"/>
<protein>
    <submittedName>
        <fullName evidence="1">Uncharacterized protein</fullName>
    </submittedName>
</protein>
<sequence>MVFILLYSIRYNAWYETLILLFNAPED</sequence>
<organism evidence="1">
    <name type="scientific">Rhizophora mucronata</name>
    <name type="common">Asiatic mangrove</name>
    <dbReference type="NCBI Taxonomy" id="61149"/>
    <lineage>
        <taxon>Eukaryota</taxon>
        <taxon>Viridiplantae</taxon>
        <taxon>Streptophyta</taxon>
        <taxon>Embryophyta</taxon>
        <taxon>Tracheophyta</taxon>
        <taxon>Spermatophyta</taxon>
        <taxon>Magnoliopsida</taxon>
        <taxon>eudicotyledons</taxon>
        <taxon>Gunneridae</taxon>
        <taxon>Pentapetalae</taxon>
        <taxon>rosids</taxon>
        <taxon>fabids</taxon>
        <taxon>Malpighiales</taxon>
        <taxon>Rhizophoraceae</taxon>
        <taxon>Rhizophora</taxon>
    </lineage>
</organism>
<evidence type="ECO:0000313" key="1">
    <source>
        <dbReference type="EMBL" id="MBX13959.1"/>
    </source>
</evidence>
<name>A0A2P2L7L7_RHIMU</name>